<evidence type="ECO:0000256" key="1">
    <source>
        <dbReference type="ARBA" id="ARBA00008668"/>
    </source>
</evidence>
<evidence type="ECO:0000313" key="7">
    <source>
        <dbReference type="RefSeq" id="XP_004485879.1"/>
    </source>
</evidence>
<dbReference type="GeneID" id="101497322"/>
<keyword evidence="6" id="KW-1185">Reference proteome</keyword>
<dbReference type="Pfam" id="PF00657">
    <property type="entry name" value="Lipase_GDSL"/>
    <property type="match status" value="1"/>
</dbReference>
<comment type="similarity">
    <text evidence="1">Belongs to the 'GDSL' lipolytic enzyme family.</text>
</comment>
<dbReference type="PANTHER" id="PTHR22835">
    <property type="entry name" value="ZINC FINGER FYVE DOMAIN CONTAINING PROTEIN"/>
    <property type="match status" value="1"/>
</dbReference>
<dbReference type="eggNOG" id="ENOG502QSMM">
    <property type="taxonomic scope" value="Eukaryota"/>
</dbReference>
<dbReference type="Gene3D" id="3.40.50.1110">
    <property type="entry name" value="SGNH hydrolase"/>
    <property type="match status" value="1"/>
</dbReference>
<keyword evidence="3" id="KW-0378">Hydrolase</keyword>
<dbReference type="OrthoDB" id="1600564at2759"/>
<dbReference type="AlphaFoldDB" id="A0A1S2X9V7"/>
<dbReference type="RefSeq" id="XP_004485879.1">
    <property type="nucleotide sequence ID" value="XM_004485822.3"/>
</dbReference>
<evidence type="ECO:0000256" key="5">
    <source>
        <dbReference type="SAM" id="SignalP"/>
    </source>
</evidence>
<dbReference type="SUPFAM" id="SSF52266">
    <property type="entry name" value="SGNH hydrolase"/>
    <property type="match status" value="1"/>
</dbReference>
<dbReference type="PANTHER" id="PTHR22835:SF683">
    <property type="entry name" value="OS05G0506800 PROTEIN"/>
    <property type="match status" value="1"/>
</dbReference>
<keyword evidence="4" id="KW-0325">Glycoprotein</keyword>
<accession>A0A1S2X9V7</accession>
<reference evidence="6" key="1">
    <citation type="journal article" date="2013" name="Nat. Biotechnol.">
        <title>Draft genome sequence of chickpea (Cicer arietinum) provides a resource for trait improvement.</title>
        <authorList>
            <person name="Varshney R.K."/>
            <person name="Song C."/>
            <person name="Saxena R.K."/>
            <person name="Azam S."/>
            <person name="Yu S."/>
            <person name="Sharpe A.G."/>
            <person name="Cannon S."/>
            <person name="Baek J."/>
            <person name="Rosen B.D."/>
            <person name="Tar'an B."/>
            <person name="Millan T."/>
            <person name="Zhang X."/>
            <person name="Ramsay L.D."/>
            <person name="Iwata A."/>
            <person name="Wang Y."/>
            <person name="Nelson W."/>
            <person name="Farmer A.D."/>
            <person name="Gaur P.M."/>
            <person name="Soderlund C."/>
            <person name="Penmetsa R.V."/>
            <person name="Xu C."/>
            <person name="Bharti A.K."/>
            <person name="He W."/>
            <person name="Winter P."/>
            <person name="Zhao S."/>
            <person name="Hane J.K."/>
            <person name="Carrasquilla-Garcia N."/>
            <person name="Condie J.A."/>
            <person name="Upadhyaya H.D."/>
            <person name="Luo M.C."/>
            <person name="Thudi M."/>
            <person name="Gowda C.L."/>
            <person name="Singh N.P."/>
            <person name="Lichtenzveig J."/>
            <person name="Gali K.K."/>
            <person name="Rubio J."/>
            <person name="Nadarajan N."/>
            <person name="Dolezel J."/>
            <person name="Bansal K.C."/>
            <person name="Xu X."/>
            <person name="Edwards D."/>
            <person name="Zhang G."/>
            <person name="Kahl G."/>
            <person name="Gil J."/>
            <person name="Singh K.B."/>
            <person name="Datta S.K."/>
            <person name="Jackson S.A."/>
            <person name="Wang J."/>
            <person name="Cook D.R."/>
        </authorList>
    </citation>
    <scope>NUCLEOTIDE SEQUENCE [LARGE SCALE GENOMIC DNA]</scope>
    <source>
        <strain evidence="6">cv. CDC Frontier</strain>
    </source>
</reference>
<proteinExistence type="inferred from homology"/>
<reference evidence="7" key="2">
    <citation type="submission" date="2025-08" db="UniProtKB">
        <authorList>
            <consortium name="RefSeq"/>
        </authorList>
    </citation>
    <scope>IDENTIFICATION</scope>
    <source>
        <tissue evidence="7">Etiolated seedlings</tissue>
    </source>
</reference>
<evidence type="ECO:0000256" key="4">
    <source>
        <dbReference type="ARBA" id="ARBA00023180"/>
    </source>
</evidence>
<evidence type="ECO:0000256" key="2">
    <source>
        <dbReference type="ARBA" id="ARBA00022729"/>
    </source>
</evidence>
<sequence>MASLVFLVTTLVFAGTCRAYYTSIFSFGDSLTDTGNLNFISPPLSPDCMLPPFGQTHFHHPNGRCSDGRLIIDFIAESLGLSYVKPYLGFKNGEVTGNIENGVNFAIAGATALDLSFFEEKGFVVDATTNYSLRFQIDWFKELLPSICNSSSTEGCKDVLHSSLFIVGEIGGNDYSFPLFETNAFEDLITYVPQVISVITSAIKDLIDLGAVTILVPGSLPLGCNPALLTKFATINEEEYDQAGCLKLLNMFFEYHNELLQFELNRLRVLYPFTNIIYADYFNAALQFYKSPEQFGFERNALQVCCGGGGPYNFNDTALCGNLEVIACDDTSKYVSWDGYHLTEAAYRWMAMSLLDGQYTIPKFSLSCLTSNTSAYFINYTMK</sequence>
<dbReference type="GO" id="GO:0016788">
    <property type="term" value="F:hydrolase activity, acting on ester bonds"/>
    <property type="evidence" value="ECO:0007669"/>
    <property type="project" value="InterPro"/>
</dbReference>
<dbReference type="InterPro" id="IPR035669">
    <property type="entry name" value="SGNH_plant_lipase-like"/>
</dbReference>
<feature type="chain" id="PRO_5010189619" evidence="5">
    <location>
        <begin position="20"/>
        <end position="383"/>
    </location>
</feature>
<dbReference type="RefSeq" id="XP_073225376.1">
    <property type="nucleotide sequence ID" value="XM_073369275.1"/>
</dbReference>
<evidence type="ECO:0000256" key="3">
    <source>
        <dbReference type="ARBA" id="ARBA00022801"/>
    </source>
</evidence>
<evidence type="ECO:0000313" key="6">
    <source>
        <dbReference type="Proteomes" id="UP000087171"/>
    </source>
</evidence>
<dbReference type="PaxDb" id="3827-XP_004485879.1"/>
<protein>
    <submittedName>
        <fullName evidence="7">GDSL esterase/lipase At2g27360-like</fullName>
    </submittedName>
</protein>
<name>A0A1S2X9V7_CICAR</name>
<dbReference type="InterPro" id="IPR001087">
    <property type="entry name" value="GDSL"/>
</dbReference>
<gene>
    <name evidence="7" type="primary">LOC101497322</name>
</gene>
<organism evidence="6 7">
    <name type="scientific">Cicer arietinum</name>
    <name type="common">Chickpea</name>
    <name type="synonym">Garbanzo</name>
    <dbReference type="NCBI Taxonomy" id="3827"/>
    <lineage>
        <taxon>Eukaryota</taxon>
        <taxon>Viridiplantae</taxon>
        <taxon>Streptophyta</taxon>
        <taxon>Embryophyta</taxon>
        <taxon>Tracheophyta</taxon>
        <taxon>Spermatophyta</taxon>
        <taxon>Magnoliopsida</taxon>
        <taxon>eudicotyledons</taxon>
        <taxon>Gunneridae</taxon>
        <taxon>Pentapetalae</taxon>
        <taxon>rosids</taxon>
        <taxon>fabids</taxon>
        <taxon>Fabales</taxon>
        <taxon>Fabaceae</taxon>
        <taxon>Papilionoideae</taxon>
        <taxon>50 kb inversion clade</taxon>
        <taxon>NPAAA clade</taxon>
        <taxon>Hologalegina</taxon>
        <taxon>IRL clade</taxon>
        <taxon>Cicereae</taxon>
        <taxon>Cicer</taxon>
    </lineage>
</organism>
<dbReference type="CDD" id="cd01837">
    <property type="entry name" value="SGNH_plant_lipase_like"/>
    <property type="match status" value="1"/>
</dbReference>
<feature type="signal peptide" evidence="5">
    <location>
        <begin position="1"/>
        <end position="19"/>
    </location>
</feature>
<dbReference type="InterPro" id="IPR036514">
    <property type="entry name" value="SGNH_hydro_sf"/>
</dbReference>
<keyword evidence="2 5" id="KW-0732">Signal</keyword>
<dbReference type="Proteomes" id="UP000087171">
    <property type="component" value="Chromosome Ca1"/>
</dbReference>